<evidence type="ECO:0000313" key="1">
    <source>
        <dbReference type="EMBL" id="KAI0055180.1"/>
    </source>
</evidence>
<gene>
    <name evidence="1" type="ORF">BV25DRAFT_284583</name>
</gene>
<reference evidence="1" key="2">
    <citation type="journal article" date="2022" name="New Phytol.">
        <title>Evolutionary transition to the ectomycorrhizal habit in the genomes of a hyperdiverse lineage of mushroom-forming fungi.</title>
        <authorList>
            <person name="Looney B."/>
            <person name="Miyauchi S."/>
            <person name="Morin E."/>
            <person name="Drula E."/>
            <person name="Courty P.E."/>
            <person name="Kohler A."/>
            <person name="Kuo A."/>
            <person name="LaButti K."/>
            <person name="Pangilinan J."/>
            <person name="Lipzen A."/>
            <person name="Riley R."/>
            <person name="Andreopoulos W."/>
            <person name="He G."/>
            <person name="Johnson J."/>
            <person name="Nolan M."/>
            <person name="Tritt A."/>
            <person name="Barry K.W."/>
            <person name="Grigoriev I.V."/>
            <person name="Nagy L.G."/>
            <person name="Hibbett D."/>
            <person name="Henrissat B."/>
            <person name="Matheny P.B."/>
            <person name="Labbe J."/>
            <person name="Martin F.M."/>
        </authorList>
    </citation>
    <scope>NUCLEOTIDE SEQUENCE</scope>
    <source>
        <strain evidence="1">HHB10654</strain>
    </source>
</reference>
<accession>A0ACB8SGK8</accession>
<reference evidence="1" key="1">
    <citation type="submission" date="2021-03" db="EMBL/GenBank/DDBJ databases">
        <authorList>
            <consortium name="DOE Joint Genome Institute"/>
            <person name="Ahrendt S."/>
            <person name="Looney B.P."/>
            <person name="Miyauchi S."/>
            <person name="Morin E."/>
            <person name="Drula E."/>
            <person name="Courty P.E."/>
            <person name="Chicoki N."/>
            <person name="Fauchery L."/>
            <person name="Kohler A."/>
            <person name="Kuo A."/>
            <person name="Labutti K."/>
            <person name="Pangilinan J."/>
            <person name="Lipzen A."/>
            <person name="Riley R."/>
            <person name="Andreopoulos W."/>
            <person name="He G."/>
            <person name="Johnson J."/>
            <person name="Barry K.W."/>
            <person name="Grigoriev I.V."/>
            <person name="Nagy L."/>
            <person name="Hibbett D."/>
            <person name="Henrissat B."/>
            <person name="Matheny P.B."/>
            <person name="Labbe J."/>
            <person name="Martin F."/>
        </authorList>
    </citation>
    <scope>NUCLEOTIDE SEQUENCE</scope>
    <source>
        <strain evidence="1">HHB10654</strain>
    </source>
</reference>
<sequence>MDESVDRARQRGAPFKVMTMYLKTCAGYKADRLLTASRIPSVIKPWPAWPATLASSKIPEDVVVEILECIYNHHLDSEHYDTILACSLICKAWTSPAQRVPFRAVATERNKTKRRHPFIRALTRKPHPGKYVRSIHHLHVIPDTLRKAHSLNGNAVTEPQLAFILTLCPQLCELCINFDKSTVDMQALLSRTGRGIK</sequence>
<evidence type="ECO:0000313" key="2">
    <source>
        <dbReference type="Proteomes" id="UP000814140"/>
    </source>
</evidence>
<proteinExistence type="predicted"/>
<dbReference type="Proteomes" id="UP000814140">
    <property type="component" value="Unassembled WGS sequence"/>
</dbReference>
<name>A0ACB8SGK8_9AGAM</name>
<keyword evidence="2" id="KW-1185">Reference proteome</keyword>
<comment type="caution">
    <text evidence="1">The sequence shown here is derived from an EMBL/GenBank/DDBJ whole genome shotgun (WGS) entry which is preliminary data.</text>
</comment>
<protein>
    <submittedName>
        <fullName evidence="1">Uncharacterized protein</fullName>
    </submittedName>
</protein>
<dbReference type="EMBL" id="MU277306">
    <property type="protein sequence ID" value="KAI0055180.1"/>
    <property type="molecule type" value="Genomic_DNA"/>
</dbReference>
<organism evidence="1 2">
    <name type="scientific">Artomyces pyxidatus</name>
    <dbReference type="NCBI Taxonomy" id="48021"/>
    <lineage>
        <taxon>Eukaryota</taxon>
        <taxon>Fungi</taxon>
        <taxon>Dikarya</taxon>
        <taxon>Basidiomycota</taxon>
        <taxon>Agaricomycotina</taxon>
        <taxon>Agaricomycetes</taxon>
        <taxon>Russulales</taxon>
        <taxon>Auriscalpiaceae</taxon>
        <taxon>Artomyces</taxon>
    </lineage>
</organism>